<keyword evidence="6" id="KW-1185">Reference proteome</keyword>
<evidence type="ECO:0000256" key="4">
    <source>
        <dbReference type="SAM" id="MobiDB-lite"/>
    </source>
</evidence>
<dbReference type="PANTHER" id="PTHR23188">
    <property type="entry name" value="RNA POLYMERASE II-ASSOCIATED FACTOR 1 HOMOLOG"/>
    <property type="match status" value="1"/>
</dbReference>
<name>A0AAD5DN23_9CHLO</name>
<feature type="region of interest" description="Disordered" evidence="4">
    <location>
        <begin position="147"/>
        <end position="168"/>
    </location>
</feature>
<keyword evidence="3" id="KW-0539">Nucleus</keyword>
<evidence type="ECO:0000313" key="5">
    <source>
        <dbReference type="EMBL" id="KAI7839176.1"/>
    </source>
</evidence>
<reference evidence="5" key="1">
    <citation type="submission" date="2020-11" db="EMBL/GenBank/DDBJ databases">
        <title>Chlorella ohadii genome sequencing and assembly.</title>
        <authorList>
            <person name="Murik O."/>
            <person name="Treves H."/>
            <person name="Kedem I."/>
            <person name="Shotland Y."/>
            <person name="Kaplan A."/>
        </authorList>
    </citation>
    <scope>NUCLEOTIDE SEQUENCE</scope>
    <source>
        <strain evidence="5">1</strain>
    </source>
</reference>
<gene>
    <name evidence="5" type="ORF">COHA_007066</name>
</gene>
<dbReference type="GO" id="GO:0016593">
    <property type="term" value="C:Cdc73/Paf1 complex"/>
    <property type="evidence" value="ECO:0007669"/>
    <property type="project" value="InterPro"/>
</dbReference>
<comment type="caution">
    <text evidence="5">The sequence shown here is derived from an EMBL/GenBank/DDBJ whole genome shotgun (WGS) entry which is preliminary data.</text>
</comment>
<sequence>MADGKEKKRGPEWNVHISGAPNRLRRETAFMCNIRFRNDLPEIPCDPKLLLPPYNKEELAAFKLTEVEKDLQKDLLFDADLGIPIHAWNIEQYSIPDGPPQPLHPDDVALLAADEEASAKQARLRGEAGEVSWLMRTKYIAAEAGLKRSAGPAKQEAQPGEEENEDPREARVRQIEAQFAAARAPPVHCKDPSLRPLEILPVFPDGMMEGRSSVLVSFDNDPLQDVDHVERLPPEERTLMRQAAQLKSFRPASGKQFVALLVPPRPPQQGDAEEGSGNFPGTLFAQDYQWVREYNTSIRVDDKGTTFLFRFAGDSVQFHDLNMQLNLRKRKRGIGGGDDDEEEESFNQPEKIIIRLPGTYDPEAEAAAEEEAARQRRRQQPGGGSSEDAQQQPDWGEDDEEGAVAAGGNGSDGEGAAGAGGGGGEDEWAGQANANAALRDVFGDDDDDI</sequence>
<comment type="similarity">
    <text evidence="2">Belongs to the PAF1 family.</text>
</comment>
<organism evidence="5 6">
    <name type="scientific">Chlorella ohadii</name>
    <dbReference type="NCBI Taxonomy" id="2649997"/>
    <lineage>
        <taxon>Eukaryota</taxon>
        <taxon>Viridiplantae</taxon>
        <taxon>Chlorophyta</taxon>
        <taxon>core chlorophytes</taxon>
        <taxon>Trebouxiophyceae</taxon>
        <taxon>Chlorellales</taxon>
        <taxon>Chlorellaceae</taxon>
        <taxon>Chlorella clade</taxon>
        <taxon>Chlorella</taxon>
    </lineage>
</organism>
<dbReference type="Proteomes" id="UP001205105">
    <property type="component" value="Unassembled WGS sequence"/>
</dbReference>
<dbReference type="InterPro" id="IPR007133">
    <property type="entry name" value="RNA_pol_II-assoc_Paf1"/>
</dbReference>
<dbReference type="GO" id="GO:0000993">
    <property type="term" value="F:RNA polymerase II complex binding"/>
    <property type="evidence" value="ECO:0007669"/>
    <property type="project" value="TreeGrafter"/>
</dbReference>
<evidence type="ECO:0000256" key="2">
    <source>
        <dbReference type="ARBA" id="ARBA00007560"/>
    </source>
</evidence>
<protein>
    <recommendedName>
        <fullName evidence="7">RNA polymerase II-associated factor 1 homolog</fullName>
    </recommendedName>
</protein>
<evidence type="ECO:0000313" key="6">
    <source>
        <dbReference type="Proteomes" id="UP001205105"/>
    </source>
</evidence>
<dbReference type="Pfam" id="PF03985">
    <property type="entry name" value="Paf1"/>
    <property type="match status" value="1"/>
</dbReference>
<evidence type="ECO:0000256" key="1">
    <source>
        <dbReference type="ARBA" id="ARBA00004123"/>
    </source>
</evidence>
<dbReference type="GO" id="GO:0006368">
    <property type="term" value="P:transcription elongation by RNA polymerase II"/>
    <property type="evidence" value="ECO:0007669"/>
    <property type="project" value="InterPro"/>
</dbReference>
<comment type="subcellular location">
    <subcellularLocation>
        <location evidence="1">Nucleus</location>
    </subcellularLocation>
</comment>
<accession>A0AAD5DN23</accession>
<dbReference type="AlphaFoldDB" id="A0AAD5DN23"/>
<dbReference type="PANTHER" id="PTHR23188:SF12">
    <property type="entry name" value="RNA POLYMERASE II-ASSOCIATED FACTOR 1 HOMOLOG"/>
    <property type="match status" value="1"/>
</dbReference>
<proteinExistence type="inferred from homology"/>
<feature type="compositionally biased region" description="Gly residues" evidence="4">
    <location>
        <begin position="405"/>
        <end position="423"/>
    </location>
</feature>
<dbReference type="GO" id="GO:0003682">
    <property type="term" value="F:chromatin binding"/>
    <property type="evidence" value="ECO:0007669"/>
    <property type="project" value="TreeGrafter"/>
</dbReference>
<evidence type="ECO:0000256" key="3">
    <source>
        <dbReference type="ARBA" id="ARBA00023242"/>
    </source>
</evidence>
<evidence type="ECO:0008006" key="7">
    <source>
        <dbReference type="Google" id="ProtNLM"/>
    </source>
</evidence>
<feature type="region of interest" description="Disordered" evidence="4">
    <location>
        <begin position="332"/>
        <end position="449"/>
    </location>
</feature>
<dbReference type="EMBL" id="JADXDR010000106">
    <property type="protein sequence ID" value="KAI7839176.1"/>
    <property type="molecule type" value="Genomic_DNA"/>
</dbReference>